<evidence type="ECO:0000313" key="10">
    <source>
        <dbReference type="EMBL" id="RYQ97690.1"/>
    </source>
</evidence>
<feature type="transmembrane region" description="Helical" evidence="8">
    <location>
        <begin position="94"/>
        <end position="113"/>
    </location>
</feature>
<dbReference type="InterPro" id="IPR001594">
    <property type="entry name" value="Palmitoyltrfase_DHHC"/>
</dbReference>
<dbReference type="GO" id="GO:0006612">
    <property type="term" value="P:protein targeting to membrane"/>
    <property type="evidence" value="ECO:0007669"/>
    <property type="project" value="TreeGrafter"/>
</dbReference>
<dbReference type="GO" id="GO:0005783">
    <property type="term" value="C:endoplasmic reticulum"/>
    <property type="evidence" value="ECO:0007669"/>
    <property type="project" value="TreeGrafter"/>
</dbReference>
<dbReference type="PANTHER" id="PTHR22883:SF57">
    <property type="entry name" value="S-ACYLTRANSFERASE"/>
    <property type="match status" value="1"/>
</dbReference>
<dbReference type="InterPro" id="IPR039859">
    <property type="entry name" value="PFA4/ZDH16/20/ERF2-like"/>
</dbReference>
<protein>
    <recommendedName>
        <fullName evidence="8">S-acyltransferase</fullName>
        <ecNumber evidence="8">2.3.1.225</ecNumber>
    </recommendedName>
    <alternativeName>
        <fullName evidence="8">Palmitoyltransferase</fullName>
    </alternativeName>
</protein>
<dbReference type="GO" id="GO:0005794">
    <property type="term" value="C:Golgi apparatus"/>
    <property type="evidence" value="ECO:0007669"/>
    <property type="project" value="TreeGrafter"/>
</dbReference>
<comment type="domain">
    <text evidence="8">The DHHC domain is required for palmitoyltransferase activity.</text>
</comment>
<evidence type="ECO:0000256" key="5">
    <source>
        <dbReference type="ARBA" id="ARBA00022989"/>
    </source>
</evidence>
<dbReference type="Pfam" id="PF01529">
    <property type="entry name" value="DHHC"/>
    <property type="match status" value="1"/>
</dbReference>
<name>A0A444Y6W7_ARAHY</name>
<evidence type="ECO:0000256" key="8">
    <source>
        <dbReference type="RuleBase" id="RU079119"/>
    </source>
</evidence>
<keyword evidence="3 8" id="KW-0808">Transferase</keyword>
<evidence type="ECO:0000256" key="4">
    <source>
        <dbReference type="ARBA" id="ARBA00022692"/>
    </source>
</evidence>
<comment type="subcellular location">
    <subcellularLocation>
        <location evidence="1">Endomembrane system</location>
        <topology evidence="1">Multi-pass membrane protein</topology>
    </subcellularLocation>
</comment>
<feature type="transmembrane region" description="Helical" evidence="8">
    <location>
        <begin position="231"/>
        <end position="254"/>
    </location>
</feature>
<comment type="similarity">
    <text evidence="2 8">Belongs to the DHHC palmitoyltransferase family.</text>
</comment>
<evidence type="ECO:0000259" key="9">
    <source>
        <dbReference type="Pfam" id="PF01529"/>
    </source>
</evidence>
<comment type="catalytic activity">
    <reaction evidence="8">
        <text>L-cysteinyl-[protein] + hexadecanoyl-CoA = S-hexadecanoyl-L-cysteinyl-[protein] + CoA</text>
        <dbReference type="Rhea" id="RHEA:36683"/>
        <dbReference type="Rhea" id="RHEA-COMP:10131"/>
        <dbReference type="Rhea" id="RHEA-COMP:11032"/>
        <dbReference type="ChEBI" id="CHEBI:29950"/>
        <dbReference type="ChEBI" id="CHEBI:57287"/>
        <dbReference type="ChEBI" id="CHEBI:57379"/>
        <dbReference type="ChEBI" id="CHEBI:74151"/>
        <dbReference type="EC" id="2.3.1.225"/>
    </reaction>
</comment>
<feature type="transmembrane region" description="Helical" evidence="8">
    <location>
        <begin position="274"/>
        <end position="297"/>
    </location>
</feature>
<dbReference type="Proteomes" id="UP000289738">
    <property type="component" value="Chromosome B08"/>
</dbReference>
<keyword evidence="7 8" id="KW-0012">Acyltransferase</keyword>
<feature type="transmembrane region" description="Helical" evidence="8">
    <location>
        <begin position="119"/>
        <end position="140"/>
    </location>
</feature>
<evidence type="ECO:0000256" key="2">
    <source>
        <dbReference type="ARBA" id="ARBA00008574"/>
    </source>
</evidence>
<reference evidence="10 11" key="1">
    <citation type="submission" date="2019-01" db="EMBL/GenBank/DDBJ databases">
        <title>Sequencing of cultivated peanut Arachis hypogaea provides insights into genome evolution and oil improvement.</title>
        <authorList>
            <person name="Chen X."/>
        </authorList>
    </citation>
    <scope>NUCLEOTIDE SEQUENCE [LARGE SCALE GENOMIC DNA]</scope>
    <source>
        <strain evidence="11">cv. Fuhuasheng</strain>
        <tissue evidence="10">Leaves</tissue>
    </source>
</reference>
<dbReference type="PROSITE" id="PS50216">
    <property type="entry name" value="DHHC"/>
    <property type="match status" value="1"/>
</dbReference>
<dbReference type="STRING" id="3818.A0A444Y6W7"/>
<keyword evidence="11" id="KW-1185">Reference proteome</keyword>
<dbReference type="PANTHER" id="PTHR22883">
    <property type="entry name" value="ZINC FINGER DHHC DOMAIN CONTAINING PROTEIN"/>
    <property type="match status" value="1"/>
</dbReference>
<sequence length="349" mass="39472">MRPTETEIEEMEPIALFDTNKAIELEPKVGHGNQSLMITLKAKLHNMKRACEGQLIQFGVIEKSDTIRVYQVWPGKNVFFLHGRLICGPNPRGLMFTATSIVLSSWIFARYVVKDMPHHHSALIVTFSLVFTFVVLVNLIQVSTTDPGIIPRNNNDQETLELEKAGTSDGTRSKKATINGVEVKLKYCRVCKIFRPPRSSHCAICDNCVERYDHHCPWVGQCIGLRNCRSYMALVISGLIFFVYIFAFSCWILHRKNVHGFIGMVKTCPETLALTALAFNAIGFLGALAIYHVYLIAINQTAYENFRQRYVGSKNPYDRGILNNFKDAFFAAVPLPRVDFRAEVVNCDT</sequence>
<keyword evidence="6 8" id="KW-0472">Membrane</keyword>
<gene>
    <name evidence="10" type="ORF">Ahy_B08g093765</name>
</gene>
<dbReference type="EMBL" id="SDMP01000018">
    <property type="protein sequence ID" value="RYQ97690.1"/>
    <property type="molecule type" value="Genomic_DNA"/>
</dbReference>
<comment type="caution">
    <text evidence="10">The sequence shown here is derived from an EMBL/GenBank/DDBJ whole genome shotgun (WGS) entry which is preliminary data.</text>
</comment>
<evidence type="ECO:0000256" key="6">
    <source>
        <dbReference type="ARBA" id="ARBA00023136"/>
    </source>
</evidence>
<feature type="domain" description="Palmitoyltransferase DHHC" evidence="9">
    <location>
        <begin position="184"/>
        <end position="308"/>
    </location>
</feature>
<dbReference type="AlphaFoldDB" id="A0A444Y6W7"/>
<keyword evidence="4 8" id="KW-0812">Transmembrane</keyword>
<accession>A0A444Y6W7</accession>
<proteinExistence type="inferred from homology"/>
<organism evidence="10 11">
    <name type="scientific">Arachis hypogaea</name>
    <name type="common">Peanut</name>
    <dbReference type="NCBI Taxonomy" id="3818"/>
    <lineage>
        <taxon>Eukaryota</taxon>
        <taxon>Viridiplantae</taxon>
        <taxon>Streptophyta</taxon>
        <taxon>Embryophyta</taxon>
        <taxon>Tracheophyta</taxon>
        <taxon>Spermatophyta</taxon>
        <taxon>Magnoliopsida</taxon>
        <taxon>eudicotyledons</taxon>
        <taxon>Gunneridae</taxon>
        <taxon>Pentapetalae</taxon>
        <taxon>rosids</taxon>
        <taxon>fabids</taxon>
        <taxon>Fabales</taxon>
        <taxon>Fabaceae</taxon>
        <taxon>Papilionoideae</taxon>
        <taxon>50 kb inversion clade</taxon>
        <taxon>dalbergioids sensu lato</taxon>
        <taxon>Dalbergieae</taxon>
        <taxon>Pterocarpus clade</taxon>
        <taxon>Arachis</taxon>
    </lineage>
</organism>
<dbReference type="EC" id="2.3.1.225" evidence="8"/>
<keyword evidence="5 8" id="KW-1133">Transmembrane helix</keyword>
<evidence type="ECO:0000256" key="1">
    <source>
        <dbReference type="ARBA" id="ARBA00004127"/>
    </source>
</evidence>
<evidence type="ECO:0000313" key="11">
    <source>
        <dbReference type="Proteomes" id="UP000289738"/>
    </source>
</evidence>
<evidence type="ECO:0000256" key="3">
    <source>
        <dbReference type="ARBA" id="ARBA00022679"/>
    </source>
</evidence>
<dbReference type="GO" id="GO:0019706">
    <property type="term" value="F:protein-cysteine S-palmitoyltransferase activity"/>
    <property type="evidence" value="ECO:0007669"/>
    <property type="project" value="UniProtKB-EC"/>
</dbReference>
<evidence type="ECO:0000256" key="7">
    <source>
        <dbReference type="ARBA" id="ARBA00023315"/>
    </source>
</evidence>